<accession>A0A1F7GL16</accession>
<dbReference type="Gene3D" id="3.40.640.10">
    <property type="entry name" value="Type I PLP-dependent aspartate aminotransferase-like (Major domain)"/>
    <property type="match status" value="1"/>
</dbReference>
<keyword evidence="5" id="KW-0663">Pyridoxal phosphate</keyword>
<dbReference type="EC" id="2.8.1.7" evidence="3"/>
<dbReference type="PROSITE" id="PS00595">
    <property type="entry name" value="AA_TRANSFER_CLASS_5"/>
    <property type="match status" value="1"/>
</dbReference>
<dbReference type="InterPro" id="IPR010970">
    <property type="entry name" value="Cys_dSase_SufS"/>
</dbReference>
<dbReference type="PANTHER" id="PTHR43586:SF8">
    <property type="entry name" value="CYSTEINE DESULFURASE 1, CHLOROPLASTIC"/>
    <property type="match status" value="1"/>
</dbReference>
<evidence type="ECO:0000256" key="2">
    <source>
        <dbReference type="ARBA" id="ARBA00010447"/>
    </source>
</evidence>
<sequence>MLNIKNNFPIFKKHQDLVYLDSASSSLKPQSVINAINEYNSSYSVNVHRGLYPLAEKASLEYEETRDVVAKFINAPSKDEIIFTRNATESLNLLGYTLEKELNSQSEIVITIAEHHANFVTWQQVAKKTRATFSLIDIDENTDLDIYRNGKVDLSMYVSSNTKIVALHYISNVLGRVQPLNEIIRSIRAINPHVYIIVDAAQASPHHVIDVRELDCDFLVFSSHKMCGPTGVGVLWGKKALLEKLPPFLFGGDMIDEVFTDHSTFAKAPGKFEAGTPDISGVIGLKAAIQFLTNVGLEKIQEHEMRLAQLTIEKMKQAFGESIHIIGQNSKFDRIGVVSFTFEGIHPHDVAGM</sequence>
<evidence type="ECO:0000256" key="3">
    <source>
        <dbReference type="ARBA" id="ARBA00012239"/>
    </source>
</evidence>
<feature type="domain" description="Aminotransferase class V" evidence="8">
    <location>
        <begin position="18"/>
        <end position="351"/>
    </location>
</feature>
<dbReference type="InterPro" id="IPR015422">
    <property type="entry name" value="PyrdxlP-dep_Trfase_small"/>
</dbReference>
<dbReference type="SUPFAM" id="SSF53383">
    <property type="entry name" value="PLP-dependent transferases"/>
    <property type="match status" value="1"/>
</dbReference>
<dbReference type="EMBL" id="MFZH01000010">
    <property type="protein sequence ID" value="OGK19525.1"/>
    <property type="molecule type" value="Genomic_DNA"/>
</dbReference>
<dbReference type="AlphaFoldDB" id="A0A1F7GL16"/>
<dbReference type="GO" id="GO:0006534">
    <property type="term" value="P:cysteine metabolic process"/>
    <property type="evidence" value="ECO:0007669"/>
    <property type="project" value="InterPro"/>
</dbReference>
<dbReference type="Proteomes" id="UP000176850">
    <property type="component" value="Unassembled WGS sequence"/>
</dbReference>
<evidence type="ECO:0000256" key="5">
    <source>
        <dbReference type="ARBA" id="ARBA00022898"/>
    </source>
</evidence>
<dbReference type="InterPro" id="IPR020578">
    <property type="entry name" value="Aminotrans_V_PyrdxlP_BS"/>
</dbReference>
<comment type="similarity">
    <text evidence="2">Belongs to the class-V pyridoxal-phosphate-dependent aminotransferase family. Csd subfamily.</text>
</comment>
<protein>
    <recommendedName>
        <fullName evidence="3">cysteine desulfurase</fullName>
        <ecNumber evidence="3">2.8.1.7</ecNumber>
    </recommendedName>
</protein>
<evidence type="ECO:0000256" key="1">
    <source>
        <dbReference type="ARBA" id="ARBA00001933"/>
    </source>
</evidence>
<proteinExistence type="inferred from homology"/>
<name>A0A1F7GL16_9BACT</name>
<keyword evidence="4" id="KW-0808">Transferase</keyword>
<evidence type="ECO:0000313" key="9">
    <source>
        <dbReference type="EMBL" id="OGK19525.1"/>
    </source>
</evidence>
<evidence type="ECO:0000256" key="6">
    <source>
        <dbReference type="ARBA" id="ARBA00050776"/>
    </source>
</evidence>
<dbReference type="PANTHER" id="PTHR43586">
    <property type="entry name" value="CYSTEINE DESULFURASE"/>
    <property type="match status" value="1"/>
</dbReference>
<dbReference type="InterPro" id="IPR000192">
    <property type="entry name" value="Aminotrans_V_dom"/>
</dbReference>
<reference evidence="9 10" key="1">
    <citation type="journal article" date="2016" name="Nat. Commun.">
        <title>Thousands of microbial genomes shed light on interconnected biogeochemical processes in an aquifer system.</title>
        <authorList>
            <person name="Anantharaman K."/>
            <person name="Brown C.T."/>
            <person name="Hug L.A."/>
            <person name="Sharon I."/>
            <person name="Castelle C.J."/>
            <person name="Probst A.J."/>
            <person name="Thomas B.C."/>
            <person name="Singh A."/>
            <person name="Wilkins M.J."/>
            <person name="Karaoz U."/>
            <person name="Brodie E.L."/>
            <person name="Williams K.H."/>
            <person name="Hubbard S.S."/>
            <person name="Banfield J.F."/>
        </authorList>
    </citation>
    <scope>NUCLEOTIDE SEQUENCE [LARGE SCALE GENOMIC DNA]</scope>
</reference>
<dbReference type="CDD" id="cd06453">
    <property type="entry name" value="SufS_like"/>
    <property type="match status" value="1"/>
</dbReference>
<comment type="caution">
    <text evidence="9">The sequence shown here is derived from an EMBL/GenBank/DDBJ whole genome shotgun (WGS) entry which is preliminary data.</text>
</comment>
<gene>
    <name evidence="9" type="ORF">A2799_04075</name>
</gene>
<evidence type="ECO:0000256" key="7">
    <source>
        <dbReference type="RuleBase" id="RU004504"/>
    </source>
</evidence>
<evidence type="ECO:0000259" key="8">
    <source>
        <dbReference type="Pfam" id="PF00266"/>
    </source>
</evidence>
<comment type="catalytic activity">
    <reaction evidence="6">
        <text>(sulfur carrier)-H + L-cysteine = (sulfur carrier)-SH + L-alanine</text>
        <dbReference type="Rhea" id="RHEA:43892"/>
        <dbReference type="Rhea" id="RHEA-COMP:14737"/>
        <dbReference type="Rhea" id="RHEA-COMP:14739"/>
        <dbReference type="ChEBI" id="CHEBI:29917"/>
        <dbReference type="ChEBI" id="CHEBI:35235"/>
        <dbReference type="ChEBI" id="CHEBI:57972"/>
        <dbReference type="ChEBI" id="CHEBI:64428"/>
        <dbReference type="EC" id="2.8.1.7"/>
    </reaction>
</comment>
<evidence type="ECO:0000256" key="4">
    <source>
        <dbReference type="ARBA" id="ARBA00022679"/>
    </source>
</evidence>
<comment type="cofactor">
    <cofactor evidence="1 7">
        <name>pyridoxal 5'-phosphate</name>
        <dbReference type="ChEBI" id="CHEBI:597326"/>
    </cofactor>
</comment>
<dbReference type="GO" id="GO:0030170">
    <property type="term" value="F:pyridoxal phosphate binding"/>
    <property type="evidence" value="ECO:0007669"/>
    <property type="project" value="InterPro"/>
</dbReference>
<evidence type="ECO:0000313" key="10">
    <source>
        <dbReference type="Proteomes" id="UP000176850"/>
    </source>
</evidence>
<dbReference type="Gene3D" id="3.90.1150.10">
    <property type="entry name" value="Aspartate Aminotransferase, domain 1"/>
    <property type="match status" value="1"/>
</dbReference>
<feature type="non-terminal residue" evidence="9">
    <location>
        <position position="353"/>
    </location>
</feature>
<dbReference type="Pfam" id="PF00266">
    <property type="entry name" value="Aminotran_5"/>
    <property type="match status" value="1"/>
</dbReference>
<dbReference type="InterPro" id="IPR015421">
    <property type="entry name" value="PyrdxlP-dep_Trfase_major"/>
</dbReference>
<organism evidence="9 10">
    <name type="scientific">Candidatus Roizmanbacteria bacterium RIFCSPHIGHO2_01_FULL_39_24</name>
    <dbReference type="NCBI Taxonomy" id="1802032"/>
    <lineage>
        <taxon>Bacteria</taxon>
        <taxon>Candidatus Roizmaniibacteriota</taxon>
    </lineage>
</organism>
<dbReference type="GO" id="GO:0031071">
    <property type="term" value="F:cysteine desulfurase activity"/>
    <property type="evidence" value="ECO:0007669"/>
    <property type="project" value="UniProtKB-EC"/>
</dbReference>
<dbReference type="InterPro" id="IPR015424">
    <property type="entry name" value="PyrdxlP-dep_Trfase"/>
</dbReference>